<evidence type="ECO:0000313" key="2">
    <source>
        <dbReference type="Proteomes" id="UP000644699"/>
    </source>
</evidence>
<sequence>MFYPVETASHWKGIGRLTLRKRFSAFRRDRRQRQAMAAHAPVDLVPLHRASGPLLRSDVVLLCVTRNAMAFLPSLLAHYRRLGVKRFAFVDDRSGDGSREWLAAQPDVDLFGSRASFRDSEGGLTWRDMLVAHYGYGRWYVSIDSDEYLVFPGYETRGLADFILDLERVRSKRVHAVMLDLYPEGPLGAVAPPPAAETFPAEVCPFYDGTDYAIANEKFGTAVRGGPRRRLFGADMRISKFPLLLADRATRFASGSHHGPLPLARNYAPVQAVLLHHKFGAGSVATFRRIASEGTHANGSIFYRRIVEKDGFDETAILHFDGSRRFEGSEKLVRDGMMQDLRRPLRL</sequence>
<evidence type="ECO:0000313" key="1">
    <source>
        <dbReference type="EMBL" id="GGD90052.1"/>
    </source>
</evidence>
<dbReference type="EMBL" id="BMIQ01000001">
    <property type="protein sequence ID" value="GGD90052.1"/>
    <property type="molecule type" value="Genomic_DNA"/>
</dbReference>
<dbReference type="RefSeq" id="WP_188906728.1">
    <property type="nucleotide sequence ID" value="NZ_BMIQ01000001.1"/>
</dbReference>
<dbReference type="AlphaFoldDB" id="A0A917E1M7"/>
<comment type="caution">
    <text evidence="1">The sequence shown here is derived from an EMBL/GenBank/DDBJ whole genome shotgun (WGS) entry which is preliminary data.</text>
</comment>
<reference evidence="1" key="1">
    <citation type="journal article" date="2014" name="Int. J. Syst. Evol. Microbiol.">
        <title>Complete genome sequence of Corynebacterium casei LMG S-19264T (=DSM 44701T), isolated from a smear-ripened cheese.</title>
        <authorList>
            <consortium name="US DOE Joint Genome Institute (JGI-PGF)"/>
            <person name="Walter F."/>
            <person name="Albersmeier A."/>
            <person name="Kalinowski J."/>
            <person name="Ruckert C."/>
        </authorList>
    </citation>
    <scope>NUCLEOTIDE SEQUENCE</scope>
    <source>
        <strain evidence="1">CGMCC 1.15367</strain>
    </source>
</reference>
<accession>A0A917E1M7</accession>
<organism evidence="1 2">
    <name type="scientific">Aureimonas endophytica</name>
    <dbReference type="NCBI Taxonomy" id="2027858"/>
    <lineage>
        <taxon>Bacteria</taxon>
        <taxon>Pseudomonadati</taxon>
        <taxon>Pseudomonadota</taxon>
        <taxon>Alphaproteobacteria</taxon>
        <taxon>Hyphomicrobiales</taxon>
        <taxon>Aurantimonadaceae</taxon>
        <taxon>Aureimonas</taxon>
    </lineage>
</organism>
<proteinExistence type="predicted"/>
<name>A0A917E1M7_9HYPH</name>
<protein>
    <recommendedName>
        <fullName evidence="3">Glycosyl transferase family 2</fullName>
    </recommendedName>
</protein>
<dbReference type="Pfam" id="PF13704">
    <property type="entry name" value="Glyco_tranf_2_4"/>
    <property type="match status" value="1"/>
</dbReference>
<evidence type="ECO:0008006" key="3">
    <source>
        <dbReference type="Google" id="ProtNLM"/>
    </source>
</evidence>
<keyword evidence="2" id="KW-1185">Reference proteome</keyword>
<dbReference type="Proteomes" id="UP000644699">
    <property type="component" value="Unassembled WGS sequence"/>
</dbReference>
<gene>
    <name evidence="1" type="ORF">GCM10011390_06100</name>
</gene>
<reference evidence="1" key="2">
    <citation type="submission" date="2020-09" db="EMBL/GenBank/DDBJ databases">
        <authorList>
            <person name="Sun Q."/>
            <person name="Zhou Y."/>
        </authorList>
    </citation>
    <scope>NUCLEOTIDE SEQUENCE</scope>
    <source>
        <strain evidence="1">CGMCC 1.15367</strain>
    </source>
</reference>